<evidence type="ECO:0000313" key="7">
    <source>
        <dbReference type="EMBL" id="CAD2168046.1"/>
    </source>
</evidence>
<dbReference type="PROSITE" id="PS50878">
    <property type="entry name" value="RT_POL"/>
    <property type="match status" value="1"/>
</dbReference>
<dbReference type="Gene3D" id="3.60.10.10">
    <property type="entry name" value="Endonuclease/exonuclease/phosphatase"/>
    <property type="match status" value="1"/>
</dbReference>
<keyword evidence="3 5" id="KW-1133">Transmembrane helix</keyword>
<organism evidence="7 8">
    <name type="scientific">Meloidogyne enterolobii</name>
    <name type="common">Root-knot nematode worm</name>
    <name type="synonym">Meloidogyne mayaguensis</name>
    <dbReference type="NCBI Taxonomy" id="390850"/>
    <lineage>
        <taxon>Eukaryota</taxon>
        <taxon>Metazoa</taxon>
        <taxon>Ecdysozoa</taxon>
        <taxon>Nematoda</taxon>
        <taxon>Chromadorea</taxon>
        <taxon>Rhabditida</taxon>
        <taxon>Tylenchina</taxon>
        <taxon>Tylenchomorpha</taxon>
        <taxon>Tylenchoidea</taxon>
        <taxon>Meloidogynidae</taxon>
        <taxon>Meloidogyninae</taxon>
        <taxon>Meloidogyne</taxon>
    </lineage>
</organism>
<reference evidence="7 8" key="1">
    <citation type="submission" date="2020-08" db="EMBL/GenBank/DDBJ databases">
        <authorList>
            <person name="Koutsovoulos G."/>
            <person name="Danchin GJ E."/>
        </authorList>
    </citation>
    <scope>NUCLEOTIDE SEQUENCE [LARGE SCALE GENOMIC DNA]</scope>
</reference>
<dbReference type="OrthoDB" id="410104at2759"/>
<evidence type="ECO:0000256" key="3">
    <source>
        <dbReference type="ARBA" id="ARBA00022989"/>
    </source>
</evidence>
<evidence type="ECO:0000313" key="8">
    <source>
        <dbReference type="Proteomes" id="UP000580250"/>
    </source>
</evidence>
<dbReference type="SUPFAM" id="SSF56219">
    <property type="entry name" value="DNase I-like"/>
    <property type="match status" value="1"/>
</dbReference>
<dbReference type="SUPFAM" id="SSF56672">
    <property type="entry name" value="DNA/RNA polymerases"/>
    <property type="match status" value="1"/>
</dbReference>
<comment type="caution">
    <text evidence="7">The sequence shown here is derived from an EMBL/GenBank/DDBJ whole genome shotgun (WGS) entry which is preliminary data.</text>
</comment>
<dbReference type="Pfam" id="PF00078">
    <property type="entry name" value="RVT_1"/>
    <property type="match status" value="1"/>
</dbReference>
<evidence type="ECO:0000256" key="5">
    <source>
        <dbReference type="SAM" id="Phobius"/>
    </source>
</evidence>
<comment type="subcellular location">
    <subcellularLocation>
        <location evidence="1">Membrane</location>
        <topology evidence="1">Multi-pass membrane protein</topology>
    </subcellularLocation>
</comment>
<dbReference type="InterPro" id="IPR000477">
    <property type="entry name" value="RT_dom"/>
</dbReference>
<feature type="transmembrane region" description="Helical" evidence="5">
    <location>
        <begin position="1052"/>
        <end position="1071"/>
    </location>
</feature>
<dbReference type="EMBL" id="CAJEWN010000135">
    <property type="protein sequence ID" value="CAD2168046.1"/>
    <property type="molecule type" value="Genomic_DNA"/>
</dbReference>
<evidence type="ECO:0000259" key="6">
    <source>
        <dbReference type="PROSITE" id="PS50878"/>
    </source>
</evidence>
<dbReference type="PRINTS" id="PR01345">
    <property type="entry name" value="CERVTRCPTASE"/>
</dbReference>
<dbReference type="Pfam" id="PF10292">
    <property type="entry name" value="7TM_GPCR_Srab"/>
    <property type="match status" value="2"/>
</dbReference>
<dbReference type="CDD" id="cd01650">
    <property type="entry name" value="RT_nLTR_like"/>
    <property type="match status" value="1"/>
</dbReference>
<evidence type="ECO:0000256" key="1">
    <source>
        <dbReference type="ARBA" id="ARBA00004141"/>
    </source>
</evidence>
<evidence type="ECO:0000256" key="4">
    <source>
        <dbReference type="ARBA" id="ARBA00023136"/>
    </source>
</evidence>
<feature type="transmembrane region" description="Helical" evidence="5">
    <location>
        <begin position="960"/>
        <end position="979"/>
    </location>
</feature>
<keyword evidence="2 5" id="KW-0812">Transmembrane</keyword>
<dbReference type="GO" id="GO:0003824">
    <property type="term" value="F:catalytic activity"/>
    <property type="evidence" value="ECO:0007669"/>
    <property type="project" value="InterPro"/>
</dbReference>
<gene>
    <name evidence="7" type="ORF">MENT_LOCUS19381</name>
</gene>
<dbReference type="InterPro" id="IPR005135">
    <property type="entry name" value="Endo/exonuclease/phosphatase"/>
</dbReference>
<protein>
    <recommendedName>
        <fullName evidence="6">Reverse transcriptase domain-containing protein</fullName>
    </recommendedName>
</protein>
<dbReference type="InterPro" id="IPR019408">
    <property type="entry name" value="7TM_GPCR_serpentine_rcpt_Srab"/>
</dbReference>
<feature type="transmembrane region" description="Helical" evidence="5">
    <location>
        <begin position="105"/>
        <end position="125"/>
    </location>
</feature>
<feature type="transmembrane region" description="Helical" evidence="5">
    <location>
        <begin position="20"/>
        <end position="43"/>
    </location>
</feature>
<dbReference type="Proteomes" id="UP000580250">
    <property type="component" value="Unassembled WGS sequence"/>
</dbReference>
<dbReference type="InterPro" id="IPR043502">
    <property type="entry name" value="DNA/RNA_pol_sf"/>
</dbReference>
<feature type="transmembrane region" description="Helical" evidence="5">
    <location>
        <begin position="1011"/>
        <end position="1032"/>
    </location>
</feature>
<dbReference type="Pfam" id="PF14529">
    <property type="entry name" value="Exo_endo_phos_2"/>
    <property type="match status" value="1"/>
</dbReference>
<dbReference type="GO" id="GO:0016020">
    <property type="term" value="C:membrane"/>
    <property type="evidence" value="ECO:0007669"/>
    <property type="project" value="UniProtKB-SubCell"/>
</dbReference>
<name>A0A6V7UZQ9_MELEN</name>
<feature type="domain" description="Reverse transcriptase" evidence="6">
    <location>
        <begin position="513"/>
        <end position="766"/>
    </location>
</feature>
<feature type="transmembrane region" description="Helical" evidence="5">
    <location>
        <begin position="64"/>
        <end position="85"/>
    </location>
</feature>
<dbReference type="InterPro" id="IPR036691">
    <property type="entry name" value="Endo/exonu/phosph_ase_sf"/>
</dbReference>
<evidence type="ECO:0000256" key="2">
    <source>
        <dbReference type="ARBA" id="ARBA00022692"/>
    </source>
</evidence>
<dbReference type="PANTHER" id="PTHR33332">
    <property type="entry name" value="REVERSE TRANSCRIPTASE DOMAIN-CONTAINING PROTEIN"/>
    <property type="match status" value="1"/>
</dbReference>
<proteinExistence type="predicted"/>
<dbReference type="AlphaFoldDB" id="A0A6V7UZQ9"/>
<sequence length="1102" mass="128834">MNFIVLFTYKNSCDCLIQIWVVYMIRIPFYLQIAGSPLFHFAIMIERVLATVYVKIYENQGKKIGVISTIIVWIFTLMFGFYVYITSSMDVNTFSHPMVYLTLTSIYNSQLLIDIHSFFLILVICSMTNKTNEMKLILDKHKIGIACITETWLNKNNTIYNDFCFNNQFQPLFAHREKRKGGGCAILLSNDLTFRCVFQGSKFQCELICIKLLIVQPILIICIYRPPDCTVKNTRKLLKYIYNLLSTTKRYIILGDFNSPNVDWNILTASDKIGKVLLEFINQTNAIQKVNKPTREKSILDLVLSFPDKLVSTNVIENFSTSDHNMVKFKVCINERCKRIKQSKVLVRNINKKNLNECSKNLSSINWDYILPYYFSIEEKYSKLTTCLLGVYDKVMPLRPINKIIKEKKIGDNGYITFLTDSNDKIYKGNLEKCNILAKTFLTNFRHKELQDEVITENNELPLQDLDLDVIQIRDLLRKLPNKNSTSPDGIPYILLKHSAEELAPVLTEIFRIILDSGSIPKIWRTSIIIPIHKKGDKSDPNNYRPISLTCTLCRVLERLICIEIIKFLNKKSYFSDDQYAFLTNRSTSTQLLVMLNDFYRAIQENKSIDIVYIDFARAFDSVPINRILYKLKSIGIAGKMYTFIKNFLENRTFRVKIENTLSDSYPTLSGVPQGSVLGPLLFLIFINDLPKYLPEGIHIKIYADDVKLYIEHNNNLRTEVLSEALSCIEQWSILNGLYISLEKCVVLYIGKNNNKRTYKLLGKQMNEVDSVRDLGIIIDSSLSFSQHYEKIIKNAYFLTHQIFRVIKTKDINKLVFCYKTYVRPCLEYAKEVWNPSKLETSHQIERVQKFFTRIALKICSITPRNYEERLKLCKLKKLAERRCISDLCMTYKFITGHTHLRPDKFFIFAKRNLRRKYLIQNKGYSFKTKNNFFIRVINIWNKLPREVIDIYNSQLLIDIHSFFLILVICIAIADYYLINRNKKIKSNFSITTYSLSQSYQTKQNILVMKIIFPLDFSYTVVYALFNILSTFIRSKRSEYGQLVYVRTYDGIILLIIVHAIITLFVYDYFLKKQNDINKNFIKKGMNNGTEIYFRNLQSAWS</sequence>
<accession>A0A6V7UZQ9</accession>
<keyword evidence="4 5" id="KW-0472">Membrane</keyword>